<dbReference type="InterPro" id="IPR051011">
    <property type="entry name" value="Metal_resp_trans_reg"/>
</dbReference>
<feature type="domain" description="HTH arsR-type" evidence="4">
    <location>
        <begin position="10"/>
        <end position="103"/>
    </location>
</feature>
<sequence length="103" mass="11228">MPAPSTSAGPAHDALDRIADLLKVLGNRDRLHLLLALAGEELCVGELEARLRIQQPTLSQQLTVLRRNGLVATRRAGRRIYYRAGEGMVRQLLALLPPLAQAA</sequence>
<reference evidence="5 6" key="1">
    <citation type="submission" date="2019-03" db="EMBL/GenBank/DDBJ databases">
        <title>Genomic Encyclopedia of Type Strains, Phase IV (KMG-IV): sequencing the most valuable type-strain genomes for metagenomic binning, comparative biology and taxonomic classification.</title>
        <authorList>
            <person name="Goeker M."/>
        </authorList>
    </citation>
    <scope>NUCLEOTIDE SEQUENCE [LARGE SCALE GENOMIC DNA]</scope>
    <source>
        <strain evidence="5 6">DSM 654</strain>
    </source>
</reference>
<name>A0A4R3VIB9_ROSSA</name>
<dbReference type="InterPro" id="IPR011991">
    <property type="entry name" value="ArsR-like_HTH"/>
</dbReference>
<dbReference type="InterPro" id="IPR036388">
    <property type="entry name" value="WH-like_DNA-bd_sf"/>
</dbReference>
<dbReference type="OrthoDB" id="194599at2"/>
<dbReference type="AlphaFoldDB" id="A0A4R3VIB9"/>
<dbReference type="EMBL" id="SMBU01000003">
    <property type="protein sequence ID" value="TCV03499.1"/>
    <property type="molecule type" value="Genomic_DNA"/>
</dbReference>
<dbReference type="PROSITE" id="PS50987">
    <property type="entry name" value="HTH_ARSR_2"/>
    <property type="match status" value="1"/>
</dbReference>
<evidence type="ECO:0000256" key="1">
    <source>
        <dbReference type="ARBA" id="ARBA00023015"/>
    </source>
</evidence>
<dbReference type="GO" id="GO:0003677">
    <property type="term" value="F:DNA binding"/>
    <property type="evidence" value="ECO:0007669"/>
    <property type="project" value="UniProtKB-KW"/>
</dbReference>
<keyword evidence="6" id="KW-1185">Reference proteome</keyword>
<accession>A0A4R3VIB9</accession>
<dbReference type="PANTHER" id="PTHR43132:SF2">
    <property type="entry name" value="ARSENICAL RESISTANCE OPERON REPRESSOR ARSR-RELATED"/>
    <property type="match status" value="1"/>
</dbReference>
<keyword evidence="3" id="KW-0804">Transcription</keyword>
<dbReference type="PRINTS" id="PR00778">
    <property type="entry name" value="HTHARSR"/>
</dbReference>
<evidence type="ECO:0000313" key="6">
    <source>
        <dbReference type="Proteomes" id="UP000295110"/>
    </source>
</evidence>
<comment type="caution">
    <text evidence="5">The sequence shown here is derived from an EMBL/GenBank/DDBJ whole genome shotgun (WGS) entry which is preliminary data.</text>
</comment>
<protein>
    <submittedName>
        <fullName evidence="5">DNA-binding transcriptional ArsR family regulator</fullName>
    </submittedName>
</protein>
<dbReference type="GO" id="GO:0003700">
    <property type="term" value="F:DNA-binding transcription factor activity"/>
    <property type="evidence" value="ECO:0007669"/>
    <property type="project" value="InterPro"/>
</dbReference>
<dbReference type="Proteomes" id="UP000295110">
    <property type="component" value="Unassembled WGS sequence"/>
</dbReference>
<dbReference type="Gene3D" id="1.10.10.10">
    <property type="entry name" value="Winged helix-like DNA-binding domain superfamily/Winged helix DNA-binding domain"/>
    <property type="match status" value="1"/>
</dbReference>
<dbReference type="RefSeq" id="WP_132570003.1">
    <property type="nucleotide sequence ID" value="NZ_CBCSGL010000002.1"/>
</dbReference>
<evidence type="ECO:0000256" key="2">
    <source>
        <dbReference type="ARBA" id="ARBA00023125"/>
    </source>
</evidence>
<evidence type="ECO:0000313" key="5">
    <source>
        <dbReference type="EMBL" id="TCV03499.1"/>
    </source>
</evidence>
<keyword evidence="2 5" id="KW-0238">DNA-binding</keyword>
<evidence type="ECO:0000256" key="3">
    <source>
        <dbReference type="ARBA" id="ARBA00023163"/>
    </source>
</evidence>
<dbReference type="Pfam" id="PF01022">
    <property type="entry name" value="HTH_5"/>
    <property type="match status" value="1"/>
</dbReference>
<evidence type="ECO:0000259" key="4">
    <source>
        <dbReference type="PROSITE" id="PS50987"/>
    </source>
</evidence>
<dbReference type="SMART" id="SM00418">
    <property type="entry name" value="HTH_ARSR"/>
    <property type="match status" value="1"/>
</dbReference>
<keyword evidence="1" id="KW-0805">Transcription regulation</keyword>
<organism evidence="5 6">
    <name type="scientific">Roseateles saccharophilus</name>
    <name type="common">Pseudomonas saccharophila</name>
    <dbReference type="NCBI Taxonomy" id="304"/>
    <lineage>
        <taxon>Bacteria</taxon>
        <taxon>Pseudomonadati</taxon>
        <taxon>Pseudomonadota</taxon>
        <taxon>Betaproteobacteria</taxon>
        <taxon>Burkholderiales</taxon>
        <taxon>Sphaerotilaceae</taxon>
        <taxon>Roseateles</taxon>
    </lineage>
</organism>
<dbReference type="CDD" id="cd00090">
    <property type="entry name" value="HTH_ARSR"/>
    <property type="match status" value="1"/>
</dbReference>
<dbReference type="PANTHER" id="PTHR43132">
    <property type="entry name" value="ARSENICAL RESISTANCE OPERON REPRESSOR ARSR-RELATED"/>
    <property type="match status" value="1"/>
</dbReference>
<dbReference type="SUPFAM" id="SSF46785">
    <property type="entry name" value="Winged helix' DNA-binding domain"/>
    <property type="match status" value="1"/>
</dbReference>
<proteinExistence type="predicted"/>
<dbReference type="InterPro" id="IPR036390">
    <property type="entry name" value="WH_DNA-bd_sf"/>
</dbReference>
<dbReference type="NCBIfam" id="NF033788">
    <property type="entry name" value="HTH_metalloreg"/>
    <property type="match status" value="1"/>
</dbReference>
<dbReference type="InterPro" id="IPR001845">
    <property type="entry name" value="HTH_ArsR_DNA-bd_dom"/>
</dbReference>
<gene>
    <name evidence="5" type="ORF">EV671_1003154</name>
</gene>